<sequence>SEIIIQIGNARAMGLARETDYCERQATALFRCCCKVRFSQRGEMENERETGNEGMGTG</sequence>
<accession>A0ACA9QWX8</accession>
<organism evidence="1 2">
    <name type="scientific">Acaulospora colombiana</name>
    <dbReference type="NCBI Taxonomy" id="27376"/>
    <lineage>
        <taxon>Eukaryota</taxon>
        <taxon>Fungi</taxon>
        <taxon>Fungi incertae sedis</taxon>
        <taxon>Mucoromycota</taxon>
        <taxon>Glomeromycotina</taxon>
        <taxon>Glomeromycetes</taxon>
        <taxon>Diversisporales</taxon>
        <taxon>Acaulosporaceae</taxon>
        <taxon>Acaulospora</taxon>
    </lineage>
</organism>
<evidence type="ECO:0000313" key="1">
    <source>
        <dbReference type="EMBL" id="CAG8767476.1"/>
    </source>
</evidence>
<dbReference type="Proteomes" id="UP000789525">
    <property type="component" value="Unassembled WGS sequence"/>
</dbReference>
<dbReference type="EMBL" id="CAJVPT010062751">
    <property type="protein sequence ID" value="CAG8767476.1"/>
    <property type="molecule type" value="Genomic_DNA"/>
</dbReference>
<gene>
    <name evidence="1" type="ORF">ACOLOM_LOCUS13539</name>
</gene>
<protein>
    <submittedName>
        <fullName evidence="1">4060_t:CDS:1</fullName>
    </submittedName>
</protein>
<name>A0ACA9QWX8_9GLOM</name>
<feature type="non-terminal residue" evidence="1">
    <location>
        <position position="58"/>
    </location>
</feature>
<comment type="caution">
    <text evidence="1">The sequence shown here is derived from an EMBL/GenBank/DDBJ whole genome shotgun (WGS) entry which is preliminary data.</text>
</comment>
<keyword evidence="2" id="KW-1185">Reference proteome</keyword>
<feature type="non-terminal residue" evidence="1">
    <location>
        <position position="1"/>
    </location>
</feature>
<evidence type="ECO:0000313" key="2">
    <source>
        <dbReference type="Proteomes" id="UP000789525"/>
    </source>
</evidence>
<reference evidence="1" key="1">
    <citation type="submission" date="2021-06" db="EMBL/GenBank/DDBJ databases">
        <authorList>
            <person name="Kallberg Y."/>
            <person name="Tangrot J."/>
            <person name="Rosling A."/>
        </authorList>
    </citation>
    <scope>NUCLEOTIDE SEQUENCE</scope>
    <source>
        <strain evidence="1">CL356</strain>
    </source>
</reference>
<proteinExistence type="predicted"/>